<reference evidence="1" key="1">
    <citation type="submission" date="2022-10" db="EMBL/GenBank/DDBJ databases">
        <title>The WGS of Solirubrobacter ginsenosidimutans DSM 21036.</title>
        <authorList>
            <person name="Jiang Z."/>
        </authorList>
    </citation>
    <scope>NUCLEOTIDE SEQUENCE</scope>
    <source>
        <strain evidence="1">DSM 21036</strain>
    </source>
</reference>
<accession>A0A9X3MSK5</accession>
<dbReference type="RefSeq" id="WP_270041017.1">
    <property type="nucleotide sequence ID" value="NZ_JAPDOD010000014.1"/>
</dbReference>
<dbReference type="AlphaFoldDB" id="A0A9X3MSK5"/>
<comment type="caution">
    <text evidence="1">The sequence shown here is derived from an EMBL/GenBank/DDBJ whole genome shotgun (WGS) entry which is preliminary data.</text>
</comment>
<gene>
    <name evidence="1" type="ORF">OM076_16120</name>
</gene>
<proteinExistence type="predicted"/>
<name>A0A9X3MSK5_9ACTN</name>
<sequence>MLHPAEHRALRELHATARQLESHWAKLARRLDDDLLAEGADEAHELLVELRSRVGEEHDLHGQPAAQAVGARLAGARGVSDLLLERNQAFRTALLDLQHVTTLLGYLAALARTRGDTALATWETGWETRLRAFEERGRAAAVALGADPDAAIAPADESRVGRAGARLGVAFGTLGEAIDHSPIGRMARRRST</sequence>
<protein>
    <submittedName>
        <fullName evidence="1">Uncharacterized protein</fullName>
    </submittedName>
</protein>
<evidence type="ECO:0000313" key="2">
    <source>
        <dbReference type="Proteomes" id="UP001149140"/>
    </source>
</evidence>
<dbReference type="Proteomes" id="UP001149140">
    <property type="component" value="Unassembled WGS sequence"/>
</dbReference>
<dbReference type="EMBL" id="JAPDOD010000014">
    <property type="protein sequence ID" value="MDA0161800.1"/>
    <property type="molecule type" value="Genomic_DNA"/>
</dbReference>
<keyword evidence="2" id="KW-1185">Reference proteome</keyword>
<organism evidence="1 2">
    <name type="scientific">Solirubrobacter ginsenosidimutans</name>
    <dbReference type="NCBI Taxonomy" id="490573"/>
    <lineage>
        <taxon>Bacteria</taxon>
        <taxon>Bacillati</taxon>
        <taxon>Actinomycetota</taxon>
        <taxon>Thermoleophilia</taxon>
        <taxon>Solirubrobacterales</taxon>
        <taxon>Solirubrobacteraceae</taxon>
        <taxon>Solirubrobacter</taxon>
    </lineage>
</organism>
<evidence type="ECO:0000313" key="1">
    <source>
        <dbReference type="EMBL" id="MDA0161800.1"/>
    </source>
</evidence>